<comment type="caution">
    <text evidence="16">The sequence shown here is derived from an EMBL/GenBank/DDBJ whole genome shotgun (WGS) entry which is preliminary data.</text>
</comment>
<dbReference type="GO" id="GO:0020037">
    <property type="term" value="F:heme binding"/>
    <property type="evidence" value="ECO:0007669"/>
    <property type="project" value="InterPro"/>
</dbReference>
<keyword evidence="8" id="KW-1133">Transmembrane helix</keyword>
<name>A0AAD6Z1N9_9AGAR</name>
<dbReference type="PANTHER" id="PTHR46300:SF2">
    <property type="entry name" value="CYTOCHROME P450 MONOOXYGENASE ALNH-RELATED"/>
    <property type="match status" value="1"/>
</dbReference>
<dbReference type="PRINTS" id="PR00463">
    <property type="entry name" value="EP450I"/>
</dbReference>
<evidence type="ECO:0000256" key="1">
    <source>
        <dbReference type="ARBA" id="ARBA00001971"/>
    </source>
</evidence>
<evidence type="ECO:0000256" key="7">
    <source>
        <dbReference type="ARBA" id="ARBA00022723"/>
    </source>
</evidence>
<dbReference type="InterPro" id="IPR050364">
    <property type="entry name" value="Cytochrome_P450_fung"/>
</dbReference>
<evidence type="ECO:0000256" key="2">
    <source>
        <dbReference type="ARBA" id="ARBA00004167"/>
    </source>
</evidence>
<evidence type="ECO:0000256" key="11">
    <source>
        <dbReference type="ARBA" id="ARBA00023033"/>
    </source>
</evidence>
<dbReference type="EMBL" id="JARIHO010000105">
    <property type="protein sequence ID" value="KAJ7303545.1"/>
    <property type="molecule type" value="Genomic_DNA"/>
</dbReference>
<evidence type="ECO:0000256" key="9">
    <source>
        <dbReference type="ARBA" id="ARBA00023002"/>
    </source>
</evidence>
<keyword evidence="17" id="KW-1185">Reference proteome</keyword>
<dbReference type="GO" id="GO:0016020">
    <property type="term" value="C:membrane"/>
    <property type="evidence" value="ECO:0007669"/>
    <property type="project" value="UniProtKB-SubCell"/>
</dbReference>
<proteinExistence type="inferred from homology"/>
<evidence type="ECO:0000256" key="3">
    <source>
        <dbReference type="ARBA" id="ARBA00005179"/>
    </source>
</evidence>
<gene>
    <name evidence="16" type="ORF">DFH08DRAFT_55365</name>
</gene>
<accession>A0AAD6Z1N9</accession>
<protein>
    <submittedName>
        <fullName evidence="16">Cytochrome P450</fullName>
    </submittedName>
</protein>
<keyword evidence="10 14" id="KW-0408">Iron</keyword>
<dbReference type="InterPro" id="IPR017972">
    <property type="entry name" value="Cyt_P450_CS"/>
</dbReference>
<sequence>MIVLSNPSDAEELLGRRSHNYSSRRPLVYAGKYLSKNLRLVLLPYGEALKRQRAAFHQMVQPRAVGAYEDMQDTESLRLLMNLVTAPTDWSHHCARFSASLVFKLSYGQQLGDDDKDLAALEDILATLMKDFYPGAHLVDTFPILDRLPDFLAPWRAGAKRKHLMEVGLYTRLTSEVRTRMESDLGLECFAARLWDQQEKMNITPEELSYIAGSAFTAGTDTTAGTIEWFLMAMVLYPSTMLKAQEEIDLFFSSDTVPGYSAMNDLPYCFALVKEVFRWAPVAPAGIPHYSDADDVYNGFTIRKGTMIIPCIWNMHHNESEFPNSYTFDPGRFLKSPNDSPDSLTEGHYGFGFGRRKCPGQYLAAKTIWIAIVRVLWAFNIEPCRDASGNVMNPDPDDCTSGTACQTIS</sequence>
<evidence type="ECO:0000313" key="16">
    <source>
        <dbReference type="EMBL" id="KAJ7303545.1"/>
    </source>
</evidence>
<evidence type="ECO:0000256" key="12">
    <source>
        <dbReference type="ARBA" id="ARBA00023136"/>
    </source>
</evidence>
<evidence type="ECO:0000256" key="15">
    <source>
        <dbReference type="RuleBase" id="RU000461"/>
    </source>
</evidence>
<evidence type="ECO:0000256" key="4">
    <source>
        <dbReference type="ARBA" id="ARBA00010617"/>
    </source>
</evidence>
<evidence type="ECO:0000256" key="10">
    <source>
        <dbReference type="ARBA" id="ARBA00023004"/>
    </source>
</evidence>
<evidence type="ECO:0000256" key="5">
    <source>
        <dbReference type="ARBA" id="ARBA00022617"/>
    </source>
</evidence>
<keyword evidence="9 15" id="KW-0560">Oxidoreductase</keyword>
<evidence type="ECO:0000256" key="8">
    <source>
        <dbReference type="ARBA" id="ARBA00022989"/>
    </source>
</evidence>
<evidence type="ECO:0000256" key="13">
    <source>
        <dbReference type="ARBA" id="ARBA00023180"/>
    </source>
</evidence>
<keyword evidence="6" id="KW-0812">Transmembrane</keyword>
<dbReference type="GO" id="GO:0005506">
    <property type="term" value="F:iron ion binding"/>
    <property type="evidence" value="ECO:0007669"/>
    <property type="project" value="InterPro"/>
</dbReference>
<feature type="binding site" description="axial binding residue" evidence="14">
    <location>
        <position position="358"/>
    </location>
    <ligand>
        <name>heme</name>
        <dbReference type="ChEBI" id="CHEBI:30413"/>
    </ligand>
    <ligandPart>
        <name>Fe</name>
        <dbReference type="ChEBI" id="CHEBI:18248"/>
    </ligandPart>
</feature>
<dbReference type="InterPro" id="IPR036396">
    <property type="entry name" value="Cyt_P450_sf"/>
</dbReference>
<dbReference type="PROSITE" id="PS00086">
    <property type="entry name" value="CYTOCHROME_P450"/>
    <property type="match status" value="1"/>
</dbReference>
<dbReference type="InterPro" id="IPR002401">
    <property type="entry name" value="Cyt_P450_E_grp-I"/>
</dbReference>
<dbReference type="InterPro" id="IPR001128">
    <property type="entry name" value="Cyt_P450"/>
</dbReference>
<keyword evidence="12" id="KW-0472">Membrane</keyword>
<keyword evidence="13" id="KW-0325">Glycoprotein</keyword>
<dbReference type="GO" id="GO:0004497">
    <property type="term" value="F:monooxygenase activity"/>
    <property type="evidence" value="ECO:0007669"/>
    <property type="project" value="UniProtKB-KW"/>
</dbReference>
<dbReference type="SUPFAM" id="SSF48264">
    <property type="entry name" value="Cytochrome P450"/>
    <property type="match status" value="1"/>
</dbReference>
<evidence type="ECO:0000256" key="14">
    <source>
        <dbReference type="PIRSR" id="PIRSR602401-1"/>
    </source>
</evidence>
<dbReference type="CDD" id="cd11065">
    <property type="entry name" value="CYP64-like"/>
    <property type="match status" value="1"/>
</dbReference>
<dbReference type="AlphaFoldDB" id="A0AAD6Z1N9"/>
<evidence type="ECO:0000313" key="17">
    <source>
        <dbReference type="Proteomes" id="UP001218218"/>
    </source>
</evidence>
<evidence type="ECO:0000256" key="6">
    <source>
        <dbReference type="ARBA" id="ARBA00022692"/>
    </source>
</evidence>
<dbReference type="PANTHER" id="PTHR46300">
    <property type="entry name" value="P450, PUTATIVE (EUROFUNG)-RELATED-RELATED"/>
    <property type="match status" value="1"/>
</dbReference>
<keyword evidence="5 14" id="KW-0349">Heme</keyword>
<comment type="cofactor">
    <cofactor evidence="1 14">
        <name>heme</name>
        <dbReference type="ChEBI" id="CHEBI:30413"/>
    </cofactor>
</comment>
<dbReference type="PRINTS" id="PR00385">
    <property type="entry name" value="P450"/>
</dbReference>
<reference evidence="16" key="1">
    <citation type="submission" date="2023-03" db="EMBL/GenBank/DDBJ databases">
        <title>Massive genome expansion in bonnet fungi (Mycena s.s.) driven by repeated elements and novel gene families across ecological guilds.</title>
        <authorList>
            <consortium name="Lawrence Berkeley National Laboratory"/>
            <person name="Harder C.B."/>
            <person name="Miyauchi S."/>
            <person name="Viragh M."/>
            <person name="Kuo A."/>
            <person name="Thoen E."/>
            <person name="Andreopoulos B."/>
            <person name="Lu D."/>
            <person name="Skrede I."/>
            <person name="Drula E."/>
            <person name="Henrissat B."/>
            <person name="Morin E."/>
            <person name="Kohler A."/>
            <person name="Barry K."/>
            <person name="LaButti K."/>
            <person name="Morin E."/>
            <person name="Salamov A."/>
            <person name="Lipzen A."/>
            <person name="Mereny Z."/>
            <person name="Hegedus B."/>
            <person name="Baldrian P."/>
            <person name="Stursova M."/>
            <person name="Weitz H."/>
            <person name="Taylor A."/>
            <person name="Grigoriev I.V."/>
            <person name="Nagy L.G."/>
            <person name="Martin F."/>
            <person name="Kauserud H."/>
        </authorList>
    </citation>
    <scope>NUCLEOTIDE SEQUENCE</scope>
    <source>
        <strain evidence="16">CBHHK002</strain>
    </source>
</reference>
<keyword evidence="7 14" id="KW-0479">Metal-binding</keyword>
<organism evidence="16 17">
    <name type="scientific">Mycena albidolilacea</name>
    <dbReference type="NCBI Taxonomy" id="1033008"/>
    <lineage>
        <taxon>Eukaryota</taxon>
        <taxon>Fungi</taxon>
        <taxon>Dikarya</taxon>
        <taxon>Basidiomycota</taxon>
        <taxon>Agaricomycotina</taxon>
        <taxon>Agaricomycetes</taxon>
        <taxon>Agaricomycetidae</taxon>
        <taxon>Agaricales</taxon>
        <taxon>Marasmiineae</taxon>
        <taxon>Mycenaceae</taxon>
        <taxon>Mycena</taxon>
    </lineage>
</organism>
<dbReference type="Gene3D" id="1.10.630.10">
    <property type="entry name" value="Cytochrome P450"/>
    <property type="match status" value="1"/>
</dbReference>
<comment type="similarity">
    <text evidence="4 15">Belongs to the cytochrome P450 family.</text>
</comment>
<dbReference type="GO" id="GO:0016705">
    <property type="term" value="F:oxidoreductase activity, acting on paired donors, with incorporation or reduction of molecular oxygen"/>
    <property type="evidence" value="ECO:0007669"/>
    <property type="project" value="InterPro"/>
</dbReference>
<comment type="subcellular location">
    <subcellularLocation>
        <location evidence="2">Membrane</location>
        <topology evidence="2">Single-pass membrane protein</topology>
    </subcellularLocation>
</comment>
<comment type="pathway">
    <text evidence="3">Secondary metabolite biosynthesis.</text>
</comment>
<dbReference type="Pfam" id="PF00067">
    <property type="entry name" value="p450"/>
    <property type="match status" value="1"/>
</dbReference>
<keyword evidence="11 15" id="KW-0503">Monooxygenase</keyword>
<dbReference type="Proteomes" id="UP001218218">
    <property type="component" value="Unassembled WGS sequence"/>
</dbReference>